<reference evidence="1" key="1">
    <citation type="submission" date="2020-04" db="EMBL/GenBank/DDBJ databases">
        <authorList>
            <person name="Chiriac C."/>
            <person name="Salcher M."/>
            <person name="Ghai R."/>
            <person name="Kavagutti S V."/>
        </authorList>
    </citation>
    <scope>NUCLEOTIDE SEQUENCE</scope>
</reference>
<name>A0A6J5LUE9_9CAUD</name>
<dbReference type="EMBL" id="LR796333">
    <property type="protein sequence ID" value="CAB4137432.1"/>
    <property type="molecule type" value="Genomic_DNA"/>
</dbReference>
<organism evidence="1">
    <name type="scientific">uncultured Caudovirales phage</name>
    <dbReference type="NCBI Taxonomy" id="2100421"/>
    <lineage>
        <taxon>Viruses</taxon>
        <taxon>Duplodnaviria</taxon>
        <taxon>Heunggongvirae</taxon>
        <taxon>Uroviricota</taxon>
        <taxon>Caudoviricetes</taxon>
        <taxon>Peduoviridae</taxon>
        <taxon>Maltschvirus</taxon>
        <taxon>Maltschvirus maltsch</taxon>
    </lineage>
</organism>
<sequence>MNQTKNDIIQSLYTDKDIDNAIKKMQPIELQDDLRQEMFMVLCEMNEEKFMSMHQNGFIKFYLVRTMLSMIKSDRSTFFNKFRRTFTEWTEQHDAPDSSDTIQADEIAVKLNNSLKILHWYELEIFRLYSENGQNIMSLSRDTGIPYRSLMKTIKKTRTLLKYKIKNHDLN</sequence>
<gene>
    <name evidence="1" type="ORF">UFOVP321_30</name>
</gene>
<protein>
    <submittedName>
        <fullName evidence="1">Uncharacterized protein</fullName>
    </submittedName>
</protein>
<accession>A0A6J5LUE9</accession>
<evidence type="ECO:0000313" key="1">
    <source>
        <dbReference type="EMBL" id="CAB4137432.1"/>
    </source>
</evidence>
<proteinExistence type="predicted"/>